<feature type="transmembrane region" description="Helical" evidence="6">
    <location>
        <begin position="71"/>
        <end position="87"/>
    </location>
</feature>
<organism evidence="8 9">
    <name type="scientific">Coniochaeta hoffmannii</name>
    <dbReference type="NCBI Taxonomy" id="91930"/>
    <lineage>
        <taxon>Eukaryota</taxon>
        <taxon>Fungi</taxon>
        <taxon>Dikarya</taxon>
        <taxon>Ascomycota</taxon>
        <taxon>Pezizomycotina</taxon>
        <taxon>Sordariomycetes</taxon>
        <taxon>Sordariomycetidae</taxon>
        <taxon>Coniochaetales</taxon>
        <taxon>Coniochaetaceae</taxon>
        <taxon>Coniochaeta</taxon>
    </lineage>
</organism>
<keyword evidence="4 6" id="KW-0472">Membrane</keyword>
<dbReference type="GO" id="GO:0022857">
    <property type="term" value="F:transmembrane transporter activity"/>
    <property type="evidence" value="ECO:0007669"/>
    <property type="project" value="InterPro"/>
</dbReference>
<dbReference type="Gene3D" id="1.20.1250.20">
    <property type="entry name" value="MFS general substrate transporter like domains"/>
    <property type="match status" value="1"/>
</dbReference>
<feature type="transmembrane region" description="Helical" evidence="6">
    <location>
        <begin position="225"/>
        <end position="246"/>
    </location>
</feature>
<dbReference type="Proteomes" id="UP001174691">
    <property type="component" value="Unassembled WGS sequence"/>
</dbReference>
<dbReference type="InterPro" id="IPR020846">
    <property type="entry name" value="MFS_dom"/>
</dbReference>
<feature type="transmembrane region" description="Helical" evidence="6">
    <location>
        <begin position="445"/>
        <end position="467"/>
    </location>
</feature>
<feature type="transmembrane region" description="Helical" evidence="6">
    <location>
        <begin position="197"/>
        <end position="219"/>
    </location>
</feature>
<feature type="domain" description="Major facilitator superfamily (MFS) profile" evidence="7">
    <location>
        <begin position="72"/>
        <end position="550"/>
    </location>
</feature>
<evidence type="ECO:0000256" key="4">
    <source>
        <dbReference type="ARBA" id="ARBA00023136"/>
    </source>
</evidence>
<dbReference type="InterPro" id="IPR036259">
    <property type="entry name" value="MFS_trans_sf"/>
</dbReference>
<evidence type="ECO:0000256" key="1">
    <source>
        <dbReference type="ARBA" id="ARBA00004141"/>
    </source>
</evidence>
<dbReference type="AlphaFoldDB" id="A0AA38RYZ1"/>
<protein>
    <submittedName>
        <fullName evidence="8">MFS general substrate transporter</fullName>
    </submittedName>
</protein>
<feature type="region of interest" description="Disordered" evidence="5">
    <location>
        <begin position="1"/>
        <end position="26"/>
    </location>
</feature>
<feature type="transmembrane region" description="Helical" evidence="6">
    <location>
        <begin position="107"/>
        <end position="126"/>
    </location>
</feature>
<proteinExistence type="predicted"/>
<gene>
    <name evidence="8" type="ORF">NKR19_g5184</name>
</gene>
<dbReference type="PANTHER" id="PTHR23502:SF20">
    <property type="entry name" value="TRANSPORTER, PUTATIVE (AFU_ORTHOLOGUE AFUA_6G13880)-RELATED"/>
    <property type="match status" value="1"/>
</dbReference>
<keyword evidence="2 6" id="KW-0812">Transmembrane</keyword>
<keyword evidence="9" id="KW-1185">Reference proteome</keyword>
<feature type="transmembrane region" description="Helical" evidence="6">
    <location>
        <begin position="412"/>
        <end position="433"/>
    </location>
</feature>
<evidence type="ECO:0000256" key="3">
    <source>
        <dbReference type="ARBA" id="ARBA00022989"/>
    </source>
</evidence>
<accession>A0AA38RYZ1</accession>
<dbReference type="Pfam" id="PF07690">
    <property type="entry name" value="MFS_1"/>
    <property type="match status" value="1"/>
</dbReference>
<comment type="subcellular location">
    <subcellularLocation>
        <location evidence="1">Membrane</location>
        <topology evidence="1">Multi-pass membrane protein</topology>
    </subcellularLocation>
</comment>
<dbReference type="PANTHER" id="PTHR23502">
    <property type="entry name" value="MAJOR FACILITATOR SUPERFAMILY"/>
    <property type="match status" value="1"/>
</dbReference>
<feature type="transmembrane region" description="Helical" evidence="6">
    <location>
        <begin position="138"/>
        <end position="155"/>
    </location>
</feature>
<sequence>MPFGILEPKTAEDVPGTAFMNDQEDLPPEYTGLPRERLKHGTGRFKDIVLVPQPSDNPNDPLNWPQWKKEMILVIVGLSAAVVGAYGPMLSPGFVEVSQNLGITVEVLSQATAWLILCLGLVLFLTNPAAKIIGRRPVYVVAICIMFATSVWGAAVKNYSSFLASRIVAGIGMAPYEVLVQCTIGDMYFVHERATRIAVWNLFLLTGISGGALIAGQIIERDGYQWAFGVCAIFFGILMVAVLFLVPETAYRRDSVVVVHVHDADDEKGAAGHMKLAHEHDEDRAAYEQHGAAPAVEKKHTYVQSLRIFTGRYSYAPVWKIFVRPVILLFYPAVFWAFLLYGTTLTWIVVFSVVNGVIFVSPPYSFSVSQTGLISLSPFILTIIGEVISGPLNDWICLNLTKRNKGIYEPEFRLPLMVVATILGTVGFFGFGATVHYQTHWSGPVLCFGLANMTMAFLSTCVFGYVVDSYRELNEEAFVAINARNLLTFGLTYFVNDWLAEQGPLIVFCILGSLFLFVCFLTIPLWIFGKQLRSAIARNQWLHNFMKDEI</sequence>
<feature type="transmembrane region" description="Helical" evidence="6">
    <location>
        <begin position="167"/>
        <end position="190"/>
    </location>
</feature>
<feature type="transmembrane region" description="Helical" evidence="6">
    <location>
        <begin position="321"/>
        <end position="339"/>
    </location>
</feature>
<feature type="transmembrane region" description="Helical" evidence="6">
    <location>
        <begin position="373"/>
        <end position="392"/>
    </location>
</feature>
<reference evidence="8" key="1">
    <citation type="submission" date="2022-07" db="EMBL/GenBank/DDBJ databases">
        <title>Fungi with potential for degradation of polypropylene.</title>
        <authorList>
            <person name="Gostincar C."/>
        </authorList>
    </citation>
    <scope>NUCLEOTIDE SEQUENCE</scope>
    <source>
        <strain evidence="8">EXF-13287</strain>
    </source>
</reference>
<dbReference type="GO" id="GO:0005886">
    <property type="term" value="C:plasma membrane"/>
    <property type="evidence" value="ECO:0007669"/>
    <property type="project" value="TreeGrafter"/>
</dbReference>
<evidence type="ECO:0000259" key="7">
    <source>
        <dbReference type="PROSITE" id="PS50850"/>
    </source>
</evidence>
<dbReference type="SUPFAM" id="SSF103473">
    <property type="entry name" value="MFS general substrate transporter"/>
    <property type="match status" value="1"/>
</dbReference>
<evidence type="ECO:0000256" key="5">
    <source>
        <dbReference type="SAM" id="MobiDB-lite"/>
    </source>
</evidence>
<feature type="transmembrane region" description="Helical" evidence="6">
    <location>
        <begin position="505"/>
        <end position="528"/>
    </location>
</feature>
<evidence type="ECO:0000313" key="8">
    <source>
        <dbReference type="EMBL" id="KAJ9150637.1"/>
    </source>
</evidence>
<evidence type="ECO:0000256" key="2">
    <source>
        <dbReference type="ARBA" id="ARBA00022692"/>
    </source>
</evidence>
<name>A0AA38RYZ1_9PEZI</name>
<dbReference type="EMBL" id="JANBVN010000069">
    <property type="protein sequence ID" value="KAJ9150637.1"/>
    <property type="molecule type" value="Genomic_DNA"/>
</dbReference>
<comment type="caution">
    <text evidence="8">The sequence shown here is derived from an EMBL/GenBank/DDBJ whole genome shotgun (WGS) entry which is preliminary data.</text>
</comment>
<dbReference type="InterPro" id="IPR011701">
    <property type="entry name" value="MFS"/>
</dbReference>
<keyword evidence="3 6" id="KW-1133">Transmembrane helix</keyword>
<evidence type="ECO:0000313" key="9">
    <source>
        <dbReference type="Proteomes" id="UP001174691"/>
    </source>
</evidence>
<dbReference type="PROSITE" id="PS50850">
    <property type="entry name" value="MFS"/>
    <property type="match status" value="1"/>
</dbReference>
<evidence type="ECO:0000256" key="6">
    <source>
        <dbReference type="SAM" id="Phobius"/>
    </source>
</evidence>